<dbReference type="RefSeq" id="WP_132742700.1">
    <property type="nucleotide sequence ID" value="NZ_SLXK01000001.1"/>
</dbReference>
<dbReference type="OrthoDB" id="2971804at2"/>
<evidence type="ECO:0000313" key="2">
    <source>
        <dbReference type="Proteomes" id="UP000295416"/>
    </source>
</evidence>
<gene>
    <name evidence="1" type="ORF">EV207_101178</name>
</gene>
<dbReference type="InterPro" id="IPR010878">
    <property type="entry name" value="Gp111"/>
</dbReference>
<dbReference type="AlphaFoldDB" id="A0A4R2PAT9"/>
<reference evidence="1 2" key="1">
    <citation type="submission" date="2019-03" db="EMBL/GenBank/DDBJ databases">
        <title>Genomic Encyclopedia of Type Strains, Phase IV (KMG-IV): sequencing the most valuable type-strain genomes for metagenomic binning, comparative biology and taxonomic classification.</title>
        <authorList>
            <person name="Goeker M."/>
        </authorList>
    </citation>
    <scope>NUCLEOTIDE SEQUENCE [LARGE SCALE GENOMIC DNA]</scope>
    <source>
        <strain evidence="1 2">DSM 19377</strain>
    </source>
</reference>
<accession>A0A4R2PAT9</accession>
<proteinExistence type="predicted"/>
<keyword evidence="2" id="KW-1185">Reference proteome</keyword>
<sequence>MKKSVMAIAWKMARHGAKKFGGKVKDYFSEALKLAWKAVKGGFVKMTAKLETKSGSRKHKTWVAKLTGKNSTYKYERSFVNDFEEDGFSGRIYTLDDGVYDVCDGGDRKYIKVTNGEIAKISETDIAVAL</sequence>
<comment type="caution">
    <text evidence="1">The sequence shown here is derived from an EMBL/GenBank/DDBJ whole genome shotgun (WGS) entry which is preliminary data.</text>
</comment>
<protein>
    <submittedName>
        <fullName evidence="1">Phage protein Gp111</fullName>
    </submittedName>
</protein>
<name>A0A4R2PAT9_9BACL</name>
<dbReference type="Proteomes" id="UP000295416">
    <property type="component" value="Unassembled WGS sequence"/>
</dbReference>
<dbReference type="Pfam" id="PF07410">
    <property type="entry name" value="Phage_Gp111"/>
    <property type="match status" value="1"/>
</dbReference>
<dbReference type="EMBL" id="SLXK01000001">
    <property type="protein sequence ID" value="TCP32200.1"/>
    <property type="molecule type" value="Genomic_DNA"/>
</dbReference>
<organism evidence="1 2">
    <name type="scientific">Scopulibacillus darangshiensis</name>
    <dbReference type="NCBI Taxonomy" id="442528"/>
    <lineage>
        <taxon>Bacteria</taxon>
        <taxon>Bacillati</taxon>
        <taxon>Bacillota</taxon>
        <taxon>Bacilli</taxon>
        <taxon>Bacillales</taxon>
        <taxon>Sporolactobacillaceae</taxon>
        <taxon>Scopulibacillus</taxon>
    </lineage>
</organism>
<evidence type="ECO:0000313" key="1">
    <source>
        <dbReference type="EMBL" id="TCP32200.1"/>
    </source>
</evidence>